<name>A0A1I7EUE5_9BURK</name>
<evidence type="ECO:0000313" key="2">
    <source>
        <dbReference type="Proteomes" id="UP000199391"/>
    </source>
</evidence>
<accession>A0A1I7EUE5</accession>
<gene>
    <name evidence="1" type="ORF">SAMN05216552_1001109</name>
</gene>
<dbReference type="STRING" id="1035707.SAMN05216552_1001109"/>
<sequence length="92" mass="10706">MRWLPFIAITFGHVVVGTTRPELERLRVHEHEHVRQYERWGAAFFAAYPLNSLWQLLRGRRPYLDNCFEVQAREKEAAAVTGDLTAAHSEKS</sequence>
<protein>
    <recommendedName>
        <fullName evidence="3">DUF4157 domain-containing protein</fullName>
    </recommendedName>
</protein>
<organism evidence="1 2">
    <name type="scientific">Pseudoduganella namucuonensis</name>
    <dbReference type="NCBI Taxonomy" id="1035707"/>
    <lineage>
        <taxon>Bacteria</taxon>
        <taxon>Pseudomonadati</taxon>
        <taxon>Pseudomonadota</taxon>
        <taxon>Betaproteobacteria</taxon>
        <taxon>Burkholderiales</taxon>
        <taxon>Oxalobacteraceae</taxon>
        <taxon>Telluria group</taxon>
        <taxon>Pseudoduganella</taxon>
    </lineage>
</organism>
<evidence type="ECO:0008006" key="3">
    <source>
        <dbReference type="Google" id="ProtNLM"/>
    </source>
</evidence>
<dbReference type="EMBL" id="FPBO01000001">
    <property type="protein sequence ID" value="SFU27556.1"/>
    <property type="molecule type" value="Genomic_DNA"/>
</dbReference>
<proteinExistence type="predicted"/>
<dbReference type="Proteomes" id="UP000199391">
    <property type="component" value="Unassembled WGS sequence"/>
</dbReference>
<dbReference type="AlphaFoldDB" id="A0A1I7EUE5"/>
<reference evidence="2" key="1">
    <citation type="submission" date="2016-10" db="EMBL/GenBank/DDBJ databases">
        <authorList>
            <person name="Varghese N."/>
            <person name="Submissions S."/>
        </authorList>
    </citation>
    <scope>NUCLEOTIDE SEQUENCE [LARGE SCALE GENOMIC DNA]</scope>
    <source>
        <strain evidence="2">CGMCC 1.11014</strain>
    </source>
</reference>
<keyword evidence="2" id="KW-1185">Reference proteome</keyword>
<evidence type="ECO:0000313" key="1">
    <source>
        <dbReference type="EMBL" id="SFU27556.1"/>
    </source>
</evidence>